<dbReference type="Proteomes" id="UP001055093">
    <property type="component" value="Unassembled WGS sequence"/>
</dbReference>
<proteinExistence type="predicted"/>
<dbReference type="InterPro" id="IPR045864">
    <property type="entry name" value="aa-tRNA-synth_II/BPL/LPL"/>
</dbReference>
<feature type="domain" description="BPL/LPL catalytic" evidence="1">
    <location>
        <begin position="34"/>
        <end position="216"/>
    </location>
</feature>
<reference evidence="2" key="2">
    <citation type="submission" date="2021-08" db="EMBL/GenBank/DDBJ databases">
        <authorList>
            <person name="Tani A."/>
            <person name="Ola A."/>
            <person name="Ogura Y."/>
            <person name="Katsura K."/>
            <person name="Hayashi T."/>
        </authorList>
    </citation>
    <scope>NUCLEOTIDE SEQUENCE</scope>
    <source>
        <strain evidence="2">DSM 14458</strain>
    </source>
</reference>
<evidence type="ECO:0000313" key="2">
    <source>
        <dbReference type="EMBL" id="GJE76161.1"/>
    </source>
</evidence>
<protein>
    <recommendedName>
        <fullName evidence="1">BPL/LPL catalytic domain-containing protein</fullName>
    </recommendedName>
</protein>
<dbReference type="SUPFAM" id="SSF55681">
    <property type="entry name" value="Class II aaRS and biotin synthetases"/>
    <property type="match status" value="1"/>
</dbReference>
<keyword evidence="3" id="KW-1185">Reference proteome</keyword>
<sequence length="268" mass="28869">MARLTAQGADATPQPRRRLLMISISEDRPADLILPPAFTARMAEPAADVHAQACRSAEEGAEPGTLLLGERDGTVTLAVVLAPDEPLAPARRALFAGMWAMAEAIGGFGPPEIPVVIAWPDTLHFNQGRLGGGRLGWPDGCREDTVPDWLVFSASLIASKRHAGDPGLTPDSTSLEEEGFPPDLAGPLAESFARLLTKAFEIWSEDGFSVLAQRYLDHLVLPPGARVEIDAVGDLRLHRPDAQVESWPLQPVLDVPAWRDPYTGTVRL</sequence>
<dbReference type="EMBL" id="BPRE01000007">
    <property type="protein sequence ID" value="GJE76161.1"/>
    <property type="molecule type" value="Genomic_DNA"/>
</dbReference>
<name>A0ABQ4UVE8_9HYPH</name>
<dbReference type="InterPro" id="IPR004143">
    <property type="entry name" value="BPL_LPL_catalytic"/>
</dbReference>
<dbReference type="Pfam" id="PF16917">
    <property type="entry name" value="BPL_LplA_LipB_2"/>
    <property type="match status" value="1"/>
</dbReference>
<evidence type="ECO:0000313" key="3">
    <source>
        <dbReference type="Proteomes" id="UP001055093"/>
    </source>
</evidence>
<comment type="caution">
    <text evidence="2">The sequence shown here is derived from an EMBL/GenBank/DDBJ whole genome shotgun (WGS) entry which is preliminary data.</text>
</comment>
<organism evidence="2 3">
    <name type="scientific">Methylorubrum suomiense</name>
    <dbReference type="NCBI Taxonomy" id="144191"/>
    <lineage>
        <taxon>Bacteria</taxon>
        <taxon>Pseudomonadati</taxon>
        <taxon>Pseudomonadota</taxon>
        <taxon>Alphaproteobacteria</taxon>
        <taxon>Hyphomicrobiales</taxon>
        <taxon>Methylobacteriaceae</taxon>
        <taxon>Methylorubrum</taxon>
    </lineage>
</organism>
<gene>
    <name evidence="2" type="ORF">BGCPKDLD_2753</name>
</gene>
<accession>A0ABQ4UVE8</accession>
<dbReference type="Gene3D" id="3.30.930.10">
    <property type="entry name" value="Bira Bifunctional Protein, Domain 2"/>
    <property type="match status" value="1"/>
</dbReference>
<evidence type="ECO:0000259" key="1">
    <source>
        <dbReference type="Pfam" id="PF16917"/>
    </source>
</evidence>
<reference evidence="2" key="1">
    <citation type="journal article" date="2021" name="Front. Microbiol.">
        <title>Comprehensive Comparative Genomics and Phenotyping of Methylobacterium Species.</title>
        <authorList>
            <person name="Alessa O."/>
            <person name="Ogura Y."/>
            <person name="Fujitani Y."/>
            <person name="Takami H."/>
            <person name="Hayashi T."/>
            <person name="Sahin N."/>
            <person name="Tani A."/>
        </authorList>
    </citation>
    <scope>NUCLEOTIDE SEQUENCE</scope>
    <source>
        <strain evidence="2">DSM 14458</strain>
    </source>
</reference>